<protein>
    <submittedName>
        <fullName evidence="5">4'-phosphopantetheinyl transferase superfamily protein</fullName>
    </submittedName>
</protein>
<feature type="domain" description="Thioesterase" evidence="3">
    <location>
        <begin position="24"/>
        <end position="236"/>
    </location>
</feature>
<dbReference type="EMBL" id="JABEND010000012">
    <property type="protein sequence ID" value="NNG37343.1"/>
    <property type="molecule type" value="Genomic_DNA"/>
</dbReference>
<dbReference type="InterPro" id="IPR037143">
    <property type="entry name" value="4-PPantetheinyl_Trfase_dom_sf"/>
</dbReference>
<evidence type="ECO:0000256" key="1">
    <source>
        <dbReference type="ARBA" id="ARBA00007169"/>
    </source>
</evidence>
<dbReference type="InterPro" id="IPR001031">
    <property type="entry name" value="Thioesterase"/>
</dbReference>
<name>A0A849ACA5_9ACTN</name>
<dbReference type="Gene3D" id="3.40.50.1820">
    <property type="entry name" value="alpha/beta hydrolase"/>
    <property type="match status" value="1"/>
</dbReference>
<keyword evidence="6" id="KW-1185">Reference proteome</keyword>
<evidence type="ECO:0000259" key="4">
    <source>
        <dbReference type="Pfam" id="PF01648"/>
    </source>
</evidence>
<accession>A0A849ACA5</accession>
<dbReference type="SUPFAM" id="SSF56214">
    <property type="entry name" value="4'-phosphopantetheinyl transferase"/>
    <property type="match status" value="2"/>
</dbReference>
<dbReference type="Proteomes" id="UP000562984">
    <property type="component" value="Unassembled WGS sequence"/>
</dbReference>
<dbReference type="InterPro" id="IPR029058">
    <property type="entry name" value="AB_hydrolase_fold"/>
</dbReference>
<evidence type="ECO:0000259" key="3">
    <source>
        <dbReference type="Pfam" id="PF00975"/>
    </source>
</evidence>
<keyword evidence="2 5" id="KW-0808">Transferase</keyword>
<evidence type="ECO:0000313" key="5">
    <source>
        <dbReference type="EMBL" id="NNG37343.1"/>
    </source>
</evidence>
<dbReference type="Pfam" id="PF01648">
    <property type="entry name" value="ACPS"/>
    <property type="match status" value="1"/>
</dbReference>
<dbReference type="AlphaFoldDB" id="A0A849ACA5"/>
<dbReference type="PANTHER" id="PTHR11487">
    <property type="entry name" value="THIOESTERASE"/>
    <property type="match status" value="1"/>
</dbReference>
<dbReference type="InterPro" id="IPR012223">
    <property type="entry name" value="TEII"/>
</dbReference>
<reference evidence="5 6" key="1">
    <citation type="submission" date="2020-05" db="EMBL/GenBank/DDBJ databases">
        <title>Nakamurella sp. DB0629 isolated from air conditioner.</title>
        <authorList>
            <person name="Kim D.H."/>
            <person name="Kim D.-U."/>
        </authorList>
    </citation>
    <scope>NUCLEOTIDE SEQUENCE [LARGE SCALE GENOMIC DNA]</scope>
    <source>
        <strain evidence="5 6">DB0629</strain>
    </source>
</reference>
<gene>
    <name evidence="5" type="ORF">HKD39_16880</name>
</gene>
<dbReference type="Pfam" id="PF00975">
    <property type="entry name" value="Thioesterase"/>
    <property type="match status" value="1"/>
</dbReference>
<proteinExistence type="inferred from homology"/>
<dbReference type="InterPro" id="IPR008278">
    <property type="entry name" value="4-PPantetheinyl_Trfase_dom"/>
</dbReference>
<evidence type="ECO:0000313" key="6">
    <source>
        <dbReference type="Proteomes" id="UP000562984"/>
    </source>
</evidence>
<comment type="similarity">
    <text evidence="1">Belongs to the thioesterase family.</text>
</comment>
<dbReference type="RefSeq" id="WP_171201042.1">
    <property type="nucleotide sequence ID" value="NZ_JABEND010000012.1"/>
</dbReference>
<evidence type="ECO:0000256" key="2">
    <source>
        <dbReference type="ARBA" id="ARBA00022679"/>
    </source>
</evidence>
<dbReference type="GO" id="GO:0008897">
    <property type="term" value="F:holo-[acyl-carrier-protein] synthase activity"/>
    <property type="evidence" value="ECO:0007669"/>
    <property type="project" value="InterPro"/>
</dbReference>
<dbReference type="Gene3D" id="3.90.470.20">
    <property type="entry name" value="4'-phosphopantetheinyl transferase domain"/>
    <property type="match status" value="1"/>
</dbReference>
<dbReference type="GO" id="GO:0000287">
    <property type="term" value="F:magnesium ion binding"/>
    <property type="evidence" value="ECO:0007669"/>
    <property type="project" value="InterPro"/>
</dbReference>
<sequence>MTTATVHRRWFLRTTQTSSTAPITLLCLPYAGRGASAFRTWNAGLADVANVVGVQLPGRESRFGESADLDPDALADAIASSITGPYLIYGHSLGGRLGYEVVARLADRGAALPGRLLVGGSVPVDLPNEGALAGVSREPDAVIVERLGRLGGLPPEVLAASELLDLLMPAIRGDFSWIDNYRWSPRGVLPVPITAVCGTTDAVSSAAVGAGWSRHSAPDFRLSSLVGGHFFLHSAEPELWQLLRSEIDGTAAEPTVPSGQDVDLWFVPLPAVPDPAAASSEPGPTLGARAVQTADAERIATAATGWLGPGELARASRLRFDRDRRRYLTRCLAVHRVLQNYGIELKGKDLPTDERGKPMLPGTDLTINWSHSEGVVLVGIAHARSFPGGLGVDVERVRTLAGLPGMQGIALHPDEPRTPTTAIPLPAADADYRASYQLLALWTAKEALLKATGDGLQVEPATVSFAPLRWPDRWPVVDAGPRADLNAYTVLPLRLPGSVGAVCSREPIGRISLREFAAADWRGLLGD</sequence>
<dbReference type="SUPFAM" id="SSF53474">
    <property type="entry name" value="alpha/beta-Hydrolases"/>
    <property type="match status" value="1"/>
</dbReference>
<comment type="caution">
    <text evidence="5">The sequence shown here is derived from an EMBL/GenBank/DDBJ whole genome shotgun (WGS) entry which is preliminary data.</text>
</comment>
<organism evidence="5 6">
    <name type="scientific">Nakamurella aerolata</name>
    <dbReference type="NCBI Taxonomy" id="1656892"/>
    <lineage>
        <taxon>Bacteria</taxon>
        <taxon>Bacillati</taxon>
        <taxon>Actinomycetota</taxon>
        <taxon>Actinomycetes</taxon>
        <taxon>Nakamurellales</taxon>
        <taxon>Nakamurellaceae</taxon>
        <taxon>Nakamurella</taxon>
    </lineage>
</organism>
<feature type="domain" description="4'-phosphopantetheinyl transferase" evidence="4">
    <location>
        <begin position="389"/>
        <end position="467"/>
    </location>
</feature>
<dbReference type="GO" id="GO:0008610">
    <property type="term" value="P:lipid biosynthetic process"/>
    <property type="evidence" value="ECO:0007669"/>
    <property type="project" value="TreeGrafter"/>
</dbReference>
<dbReference type="PANTHER" id="PTHR11487:SF0">
    <property type="entry name" value="S-ACYL FATTY ACID SYNTHASE THIOESTERASE, MEDIUM CHAIN"/>
    <property type="match status" value="1"/>
</dbReference>